<dbReference type="PROSITE" id="PS50928">
    <property type="entry name" value="ABC_TM1"/>
    <property type="match status" value="1"/>
</dbReference>
<evidence type="ECO:0000256" key="7">
    <source>
        <dbReference type="ARBA" id="ARBA00023136"/>
    </source>
</evidence>
<dbReference type="SUPFAM" id="SSF161098">
    <property type="entry name" value="MetI-like"/>
    <property type="match status" value="1"/>
</dbReference>
<dbReference type="GO" id="GO:0055085">
    <property type="term" value="P:transmembrane transport"/>
    <property type="evidence" value="ECO:0007669"/>
    <property type="project" value="InterPro"/>
</dbReference>
<dbReference type="CDD" id="cd06261">
    <property type="entry name" value="TM_PBP2"/>
    <property type="match status" value="1"/>
</dbReference>
<evidence type="ECO:0000256" key="6">
    <source>
        <dbReference type="ARBA" id="ARBA00022989"/>
    </source>
</evidence>
<dbReference type="InterPro" id="IPR035906">
    <property type="entry name" value="MetI-like_sf"/>
</dbReference>
<dbReference type="RefSeq" id="WP_044549496.1">
    <property type="nucleotide sequence ID" value="NZ_QKOD01000003.1"/>
</dbReference>
<evidence type="ECO:0000256" key="2">
    <source>
        <dbReference type="ARBA" id="ARBA00007069"/>
    </source>
</evidence>
<evidence type="ECO:0000256" key="1">
    <source>
        <dbReference type="ARBA" id="ARBA00004651"/>
    </source>
</evidence>
<name>A0A3M9XBT6_9HYPH</name>
<evidence type="ECO:0000256" key="3">
    <source>
        <dbReference type="ARBA" id="ARBA00022448"/>
    </source>
</evidence>
<comment type="similarity">
    <text evidence="2">Belongs to the binding-protein-dependent transport system permease family. CysTW subfamily.</text>
</comment>
<evidence type="ECO:0000259" key="9">
    <source>
        <dbReference type="PROSITE" id="PS50928"/>
    </source>
</evidence>
<keyword evidence="3 8" id="KW-0813">Transport</keyword>
<feature type="transmembrane region" description="Helical" evidence="8">
    <location>
        <begin position="164"/>
        <end position="191"/>
    </location>
</feature>
<feature type="domain" description="ABC transmembrane type-1" evidence="9">
    <location>
        <begin position="85"/>
        <end position="293"/>
    </location>
</feature>
<keyword evidence="4" id="KW-1003">Cell membrane</keyword>
<sequence>MASLEAVRSKSASRTRWLLISPAVLVVIIGAIAPLLVIVTYSFLTPGPTGGVNYTLSFDAWTRVLFDRDVFDDTLTLSGTNLEILLRSLLLSLATTVLCLLVGFPTAYFIATRNPLNREVWLLLVTVPFWTNLLIRTFAIQDLIRNEGIINTLLIKAGFISEPIQMLFTNFAICLGLVYVYLPLMILPVYASLERQDRSLLEAASDLYARPVNVLREIIVPLAKPGIIAGSILVFIPAIGTYVTPILLGGGRNLMIGNYIEFQFGQGRDWPFGSALSLALMAIVMVALLVYIRHGDSHGHEHG</sequence>
<feature type="transmembrane region" description="Helical" evidence="8">
    <location>
        <begin position="84"/>
        <end position="108"/>
    </location>
</feature>
<evidence type="ECO:0000313" key="10">
    <source>
        <dbReference type="EMBL" id="RNJ44898.1"/>
    </source>
</evidence>
<evidence type="ECO:0000256" key="4">
    <source>
        <dbReference type="ARBA" id="ARBA00022475"/>
    </source>
</evidence>
<proteinExistence type="inferred from homology"/>
<feature type="transmembrane region" description="Helical" evidence="8">
    <location>
        <begin position="226"/>
        <end position="250"/>
    </location>
</feature>
<dbReference type="PANTHER" id="PTHR42929:SF1">
    <property type="entry name" value="INNER MEMBRANE ABC TRANSPORTER PERMEASE PROTEIN YDCU-RELATED"/>
    <property type="match status" value="1"/>
</dbReference>
<dbReference type="EMBL" id="QKOD01000003">
    <property type="protein sequence ID" value="RNJ44898.1"/>
    <property type="molecule type" value="Genomic_DNA"/>
</dbReference>
<dbReference type="GO" id="GO:0005886">
    <property type="term" value="C:plasma membrane"/>
    <property type="evidence" value="ECO:0007669"/>
    <property type="project" value="UniProtKB-SubCell"/>
</dbReference>
<evidence type="ECO:0000313" key="11">
    <source>
        <dbReference type="Proteomes" id="UP000275436"/>
    </source>
</evidence>
<comment type="caution">
    <text evidence="10">The sequence shown here is derived from an EMBL/GenBank/DDBJ whole genome shotgun (WGS) entry which is preliminary data.</text>
</comment>
<dbReference type="AlphaFoldDB" id="A0A3M9XBT6"/>
<keyword evidence="7 8" id="KW-0472">Membrane</keyword>
<gene>
    <name evidence="10" type="ORF">DNR46_13360</name>
</gene>
<accession>A0A3M9XBT6</accession>
<evidence type="ECO:0000256" key="5">
    <source>
        <dbReference type="ARBA" id="ARBA00022692"/>
    </source>
</evidence>
<dbReference type="Gene3D" id="1.10.3720.10">
    <property type="entry name" value="MetI-like"/>
    <property type="match status" value="1"/>
</dbReference>
<dbReference type="PANTHER" id="PTHR42929">
    <property type="entry name" value="INNER MEMBRANE ABC TRANSPORTER PERMEASE PROTEIN YDCU-RELATED-RELATED"/>
    <property type="match status" value="1"/>
</dbReference>
<protein>
    <submittedName>
        <fullName evidence="10">ABC transporter permease</fullName>
    </submittedName>
</protein>
<keyword evidence="6 8" id="KW-1133">Transmembrane helix</keyword>
<feature type="transmembrane region" description="Helical" evidence="8">
    <location>
        <begin position="17"/>
        <end position="44"/>
    </location>
</feature>
<reference evidence="10 11" key="1">
    <citation type="journal article" date="2018" name="Mol. Plant Microbe Interact.">
        <title>Taxonomically Different Co-Microsymbionts of a Relict Legume, Oxytropis popoviana, Have Complementary Sets of Symbiotic Genes and Together Increase the Efficiency of Plant Nodulation.</title>
        <authorList>
            <person name="Safronova V."/>
            <person name="Belimov A."/>
            <person name="Sazanova A."/>
            <person name="Chirak E."/>
            <person name="Verkhozina A."/>
            <person name="Kuznetsova I."/>
            <person name="Andronov E."/>
            <person name="Puhalsky J."/>
            <person name="Tikhonovich I."/>
        </authorList>
    </citation>
    <scope>NUCLEOTIDE SEQUENCE [LARGE SCALE GENOMIC DNA]</scope>
    <source>
        <strain evidence="10 11">Opo-235</strain>
    </source>
</reference>
<dbReference type="InterPro" id="IPR000515">
    <property type="entry name" value="MetI-like"/>
</dbReference>
<organism evidence="10 11">
    <name type="scientific">Mesorhizobium japonicum</name>
    <dbReference type="NCBI Taxonomy" id="2066070"/>
    <lineage>
        <taxon>Bacteria</taxon>
        <taxon>Pseudomonadati</taxon>
        <taxon>Pseudomonadota</taxon>
        <taxon>Alphaproteobacteria</taxon>
        <taxon>Hyphomicrobiales</taxon>
        <taxon>Phyllobacteriaceae</taxon>
        <taxon>Mesorhizobium</taxon>
    </lineage>
</organism>
<dbReference type="Pfam" id="PF00528">
    <property type="entry name" value="BPD_transp_1"/>
    <property type="match status" value="1"/>
</dbReference>
<dbReference type="Proteomes" id="UP000275436">
    <property type="component" value="Unassembled WGS sequence"/>
</dbReference>
<comment type="subcellular location">
    <subcellularLocation>
        <location evidence="1 8">Cell membrane</location>
        <topology evidence="1 8">Multi-pass membrane protein</topology>
    </subcellularLocation>
</comment>
<feature type="transmembrane region" description="Helical" evidence="8">
    <location>
        <begin position="270"/>
        <end position="292"/>
    </location>
</feature>
<evidence type="ECO:0000256" key="8">
    <source>
        <dbReference type="RuleBase" id="RU363032"/>
    </source>
</evidence>
<keyword evidence="5 8" id="KW-0812">Transmembrane</keyword>